<dbReference type="AlphaFoldDB" id="A0A414FXW6"/>
<dbReference type="Pfam" id="PF00535">
    <property type="entry name" value="Glycos_transf_2"/>
    <property type="match status" value="1"/>
</dbReference>
<organism evidence="4 5">
    <name type="scientific">Collinsella intestinalis</name>
    <dbReference type="NCBI Taxonomy" id="147207"/>
    <lineage>
        <taxon>Bacteria</taxon>
        <taxon>Bacillati</taxon>
        <taxon>Actinomycetota</taxon>
        <taxon>Coriobacteriia</taxon>
        <taxon>Coriobacteriales</taxon>
        <taxon>Coriobacteriaceae</taxon>
        <taxon>Collinsella</taxon>
    </lineage>
</organism>
<dbReference type="CDD" id="cd04179">
    <property type="entry name" value="DPM_DPG-synthase_like"/>
    <property type="match status" value="1"/>
</dbReference>
<evidence type="ECO:0000256" key="2">
    <source>
        <dbReference type="SAM" id="Phobius"/>
    </source>
</evidence>
<keyword evidence="2" id="KW-0812">Transmembrane</keyword>
<comment type="similarity">
    <text evidence="1">Belongs to the glycosyltransferase 2 family.</text>
</comment>
<dbReference type="EMBL" id="QSJI01000002">
    <property type="protein sequence ID" value="RHD56455.1"/>
    <property type="molecule type" value="Genomic_DNA"/>
</dbReference>
<dbReference type="InterPro" id="IPR050256">
    <property type="entry name" value="Glycosyltransferase_2"/>
</dbReference>
<dbReference type="GO" id="GO:0016740">
    <property type="term" value="F:transferase activity"/>
    <property type="evidence" value="ECO:0007669"/>
    <property type="project" value="UniProtKB-KW"/>
</dbReference>
<dbReference type="InterPro" id="IPR001173">
    <property type="entry name" value="Glyco_trans_2-like"/>
</dbReference>
<dbReference type="PANTHER" id="PTHR48090:SF7">
    <property type="entry name" value="RFBJ PROTEIN"/>
    <property type="match status" value="1"/>
</dbReference>
<evidence type="ECO:0000313" key="5">
    <source>
        <dbReference type="Proteomes" id="UP000286050"/>
    </source>
</evidence>
<dbReference type="PANTHER" id="PTHR48090">
    <property type="entry name" value="UNDECAPRENYL-PHOSPHATE 4-DEOXY-4-FORMAMIDO-L-ARABINOSE TRANSFERASE-RELATED"/>
    <property type="match status" value="1"/>
</dbReference>
<proteinExistence type="inferred from homology"/>
<sequence length="237" mass="25840">MGRGVLERPKVLVVIPAYNESECIVATVESVVACGFDYVVINDGSTDNTLEVCRDAGLNVVDLPQNLGIGGAVQCGHKYAMKYGYDIDVQVDGDGQHDPIYIDRLVQEISAGADLVIGSRFIKKTDGFQSTFMRRVGIAWLSSCLRLMTGKAITDPTSGFRACSRRAIEMYCMDYPIDYPEPESIAVALRSGFDVREVPVVMRERQGGFSSIGGLSTIYYMVKVTLAIAIASLGRRS</sequence>
<comment type="caution">
    <text evidence="4">The sequence shown here is derived from an EMBL/GenBank/DDBJ whole genome shotgun (WGS) entry which is preliminary data.</text>
</comment>
<protein>
    <submittedName>
        <fullName evidence="4">Glycosyltransferase family 2 protein</fullName>
    </submittedName>
</protein>
<keyword evidence="4" id="KW-0808">Transferase</keyword>
<keyword evidence="2" id="KW-1133">Transmembrane helix</keyword>
<name>A0A414FXW6_9ACTN</name>
<evidence type="ECO:0000259" key="3">
    <source>
        <dbReference type="Pfam" id="PF00535"/>
    </source>
</evidence>
<reference evidence="4 5" key="1">
    <citation type="submission" date="2018-08" db="EMBL/GenBank/DDBJ databases">
        <title>A genome reference for cultivated species of the human gut microbiota.</title>
        <authorList>
            <person name="Zou Y."/>
            <person name="Xue W."/>
            <person name="Luo G."/>
        </authorList>
    </citation>
    <scope>NUCLEOTIDE SEQUENCE [LARGE SCALE GENOMIC DNA]</scope>
    <source>
        <strain evidence="4 5">AM30-5LB</strain>
    </source>
</reference>
<gene>
    <name evidence="4" type="ORF">DW787_02570</name>
</gene>
<dbReference type="InterPro" id="IPR029044">
    <property type="entry name" value="Nucleotide-diphossugar_trans"/>
</dbReference>
<accession>A0A414FXW6</accession>
<feature type="domain" description="Glycosyltransferase 2-like" evidence="3">
    <location>
        <begin position="13"/>
        <end position="168"/>
    </location>
</feature>
<feature type="transmembrane region" description="Helical" evidence="2">
    <location>
        <begin position="212"/>
        <end position="234"/>
    </location>
</feature>
<evidence type="ECO:0000313" key="4">
    <source>
        <dbReference type="EMBL" id="RHD56455.1"/>
    </source>
</evidence>
<dbReference type="SUPFAM" id="SSF53448">
    <property type="entry name" value="Nucleotide-diphospho-sugar transferases"/>
    <property type="match status" value="1"/>
</dbReference>
<evidence type="ECO:0000256" key="1">
    <source>
        <dbReference type="ARBA" id="ARBA00006739"/>
    </source>
</evidence>
<dbReference type="Gene3D" id="3.90.550.10">
    <property type="entry name" value="Spore Coat Polysaccharide Biosynthesis Protein SpsA, Chain A"/>
    <property type="match status" value="1"/>
</dbReference>
<keyword evidence="2" id="KW-0472">Membrane</keyword>
<dbReference type="Proteomes" id="UP000286050">
    <property type="component" value="Unassembled WGS sequence"/>
</dbReference>